<feature type="non-terminal residue" evidence="2">
    <location>
        <position position="1"/>
    </location>
</feature>
<protein>
    <submittedName>
        <fullName evidence="2">Uncharacterized protein</fullName>
    </submittedName>
</protein>
<gene>
    <name evidence="2" type="ORF">M9458_049218</name>
</gene>
<accession>A0ABD0MYB3</accession>
<feature type="region of interest" description="Disordered" evidence="1">
    <location>
        <begin position="1"/>
        <end position="68"/>
    </location>
</feature>
<keyword evidence="3" id="KW-1185">Reference proteome</keyword>
<evidence type="ECO:0000256" key="1">
    <source>
        <dbReference type="SAM" id="MobiDB-lite"/>
    </source>
</evidence>
<dbReference type="Proteomes" id="UP001529510">
    <property type="component" value="Unassembled WGS sequence"/>
</dbReference>
<evidence type="ECO:0000313" key="2">
    <source>
        <dbReference type="EMBL" id="KAL0154955.1"/>
    </source>
</evidence>
<reference evidence="2 3" key="1">
    <citation type="submission" date="2024-05" db="EMBL/GenBank/DDBJ databases">
        <title>Genome sequencing and assembly of Indian major carp, Cirrhinus mrigala (Hamilton, 1822).</title>
        <authorList>
            <person name="Mohindra V."/>
            <person name="Chowdhury L.M."/>
            <person name="Lal K."/>
            <person name="Jena J.K."/>
        </authorList>
    </citation>
    <scope>NUCLEOTIDE SEQUENCE [LARGE SCALE GENOMIC DNA]</scope>
    <source>
        <strain evidence="2">CM1030</strain>
        <tissue evidence="2">Blood</tissue>
    </source>
</reference>
<organism evidence="2 3">
    <name type="scientific">Cirrhinus mrigala</name>
    <name type="common">Mrigala</name>
    <dbReference type="NCBI Taxonomy" id="683832"/>
    <lineage>
        <taxon>Eukaryota</taxon>
        <taxon>Metazoa</taxon>
        <taxon>Chordata</taxon>
        <taxon>Craniata</taxon>
        <taxon>Vertebrata</taxon>
        <taxon>Euteleostomi</taxon>
        <taxon>Actinopterygii</taxon>
        <taxon>Neopterygii</taxon>
        <taxon>Teleostei</taxon>
        <taxon>Ostariophysi</taxon>
        <taxon>Cypriniformes</taxon>
        <taxon>Cyprinidae</taxon>
        <taxon>Labeoninae</taxon>
        <taxon>Labeonini</taxon>
        <taxon>Cirrhinus</taxon>
    </lineage>
</organism>
<proteinExistence type="predicted"/>
<comment type="caution">
    <text evidence="2">The sequence shown here is derived from an EMBL/GenBank/DDBJ whole genome shotgun (WGS) entry which is preliminary data.</text>
</comment>
<feature type="non-terminal residue" evidence="2">
    <location>
        <position position="219"/>
    </location>
</feature>
<dbReference type="AlphaFoldDB" id="A0ABD0MYB3"/>
<evidence type="ECO:0000313" key="3">
    <source>
        <dbReference type="Proteomes" id="UP001529510"/>
    </source>
</evidence>
<feature type="compositionally biased region" description="Basic and acidic residues" evidence="1">
    <location>
        <begin position="34"/>
        <end position="48"/>
    </location>
</feature>
<name>A0ABD0MYB3_CIRMR</name>
<sequence length="219" mass="24573">AVPPVPRKGPPMKAASLEGKPTQDNVLYTPIDLQKPKERARTPTEGKDISVTASRGEPRAPRLQKGSHQGTIYSEILVPNCRSQSLPFLDDDREAEEHFNRKSQPQFASHMQREQLSNPGFSNSLDVLCNSPVYQLAGTHGNQHMAGRRMLSVNVQENDAMYAEVPHQPIPNHFLDDDTYEQIPESRPTARAEEMLHTNTYETLTDLKPKQILSARALK</sequence>
<dbReference type="EMBL" id="JAMKFB020000025">
    <property type="protein sequence ID" value="KAL0154955.1"/>
    <property type="molecule type" value="Genomic_DNA"/>
</dbReference>